<keyword evidence="1" id="KW-0732">Signal</keyword>
<organism evidence="2 3">
    <name type="scientific">Secundilactobacillus paracollinoides</name>
    <dbReference type="NCBI Taxonomy" id="240427"/>
    <lineage>
        <taxon>Bacteria</taxon>
        <taxon>Bacillati</taxon>
        <taxon>Bacillota</taxon>
        <taxon>Bacilli</taxon>
        <taxon>Lactobacillales</taxon>
        <taxon>Lactobacillaceae</taxon>
        <taxon>Secundilactobacillus</taxon>
    </lineage>
</organism>
<evidence type="ECO:0000313" key="3">
    <source>
        <dbReference type="Proteomes" id="UP000093267"/>
    </source>
</evidence>
<dbReference type="AlphaFoldDB" id="A0A1B2IWQ6"/>
<dbReference type="RefSeq" id="WP_054711977.1">
    <property type="nucleotide sequence ID" value="NZ_CP014924.1"/>
</dbReference>
<feature type="signal peptide" evidence="1">
    <location>
        <begin position="1"/>
        <end position="22"/>
    </location>
</feature>
<dbReference type="Proteomes" id="UP000093267">
    <property type="component" value="Chromosome"/>
</dbReference>
<gene>
    <name evidence="2" type="ORF">AYR63_04480</name>
</gene>
<protein>
    <submittedName>
        <fullName evidence="2">Uncharacterized protein</fullName>
    </submittedName>
</protein>
<evidence type="ECO:0000313" key="2">
    <source>
        <dbReference type="EMBL" id="ANZ66462.1"/>
    </source>
</evidence>
<reference evidence="2 3" key="1">
    <citation type="submission" date="2016-03" db="EMBL/GenBank/DDBJ databases">
        <title>Pediococcus and Lactobacillus from brewery environment - whole genome sequencing and assembly.</title>
        <authorList>
            <person name="Behr J."/>
            <person name="Geissler A.J."/>
            <person name="Vogel R.F."/>
        </authorList>
    </citation>
    <scope>NUCLEOTIDE SEQUENCE [LARGE SCALE GENOMIC DNA]</scope>
    <source>
        <strain evidence="2 3">TMW 1.1995</strain>
    </source>
</reference>
<evidence type="ECO:0000256" key="1">
    <source>
        <dbReference type="SAM" id="SignalP"/>
    </source>
</evidence>
<accession>A0A1B2IWQ6</accession>
<feature type="chain" id="PRO_5038335307" evidence="1">
    <location>
        <begin position="23"/>
        <end position="149"/>
    </location>
</feature>
<dbReference type="OrthoDB" id="2325017at2"/>
<keyword evidence="3" id="KW-1185">Reference proteome</keyword>
<dbReference type="EMBL" id="CP014924">
    <property type="protein sequence ID" value="ANZ66462.1"/>
    <property type="molecule type" value="Genomic_DNA"/>
</dbReference>
<sequence length="149" mass="16598">MKRVTQLGIAVLFGLSSGAALAGTTSQSASAATWHRGAPSALKGTWRTNYYRTSKVFKSAGYYTRTTFFVGSTGTDGVNDFYSKGKKLVESGSGWGVNHSLRWRYLGNHYYRLESKNGSTYDMIHTMYVRGHKAKISNTGTKHVYYKIR</sequence>
<proteinExistence type="predicted"/>
<name>A0A1B2IWQ6_9LACO</name>